<evidence type="ECO:0008006" key="3">
    <source>
        <dbReference type="Google" id="ProtNLM"/>
    </source>
</evidence>
<accession>A0A830F869</accession>
<reference evidence="1 2" key="1">
    <citation type="journal article" date="2019" name="Int. J. Syst. Evol. Microbiol.">
        <title>The Global Catalogue of Microorganisms (GCM) 10K type strain sequencing project: providing services to taxonomists for standard genome sequencing and annotation.</title>
        <authorList>
            <consortium name="The Broad Institute Genomics Platform"/>
            <consortium name="The Broad Institute Genome Sequencing Center for Infectious Disease"/>
            <person name="Wu L."/>
            <person name="Ma J."/>
        </authorList>
    </citation>
    <scope>NUCLEOTIDE SEQUENCE [LARGE SCALE GENOMIC DNA]</scope>
    <source>
        <strain evidence="1 2">JCM 19585</strain>
    </source>
</reference>
<evidence type="ECO:0000313" key="2">
    <source>
        <dbReference type="Proteomes" id="UP000628840"/>
    </source>
</evidence>
<protein>
    <recommendedName>
        <fullName evidence="3">CHAT domain-containing protein</fullName>
    </recommendedName>
</protein>
<keyword evidence="2" id="KW-1185">Reference proteome</keyword>
<dbReference type="Proteomes" id="UP000628840">
    <property type="component" value="Unassembled WGS sequence"/>
</dbReference>
<organism evidence="1 2">
    <name type="scientific">Halarchaeum grantii</name>
    <dbReference type="NCBI Taxonomy" id="1193105"/>
    <lineage>
        <taxon>Archaea</taxon>
        <taxon>Methanobacteriati</taxon>
        <taxon>Methanobacteriota</taxon>
        <taxon>Stenosarchaea group</taxon>
        <taxon>Halobacteria</taxon>
        <taxon>Halobacteriales</taxon>
        <taxon>Halobacteriaceae</taxon>
    </lineage>
</organism>
<name>A0A830F869_9EURY</name>
<dbReference type="EMBL" id="BMPF01000001">
    <property type="protein sequence ID" value="GGL28668.1"/>
    <property type="molecule type" value="Genomic_DNA"/>
</dbReference>
<dbReference type="OrthoDB" id="269729at2157"/>
<sequence length="699" mass="76161">MNIAFEGFADGVRIHDRIENVTYTVETGTAEFDVDDADDFHVPLTRAIVVETDTLVFPNPADVFVRRDGTVVNDVPAGTVGDVARGTYEFEISGAPLKLYVAVENASATVDSRSGSTAVELDRPTAVSFGVRSFHDHPAGTVTVRDDPCDLMRAVSTFGSALKTTSPERSFPTMRGHPPKVTRGEEFAVPENIDPPSTGVRIEVPPRYDAVYSVATLAYYLGADVVPGSTPRLVAGDRTFDFPHDDVARSANALLHHVFTLDCVVRTEGIYPVELDERDTVLEHADLDLATLYGRTLAGRTAAYLDVPFSVTEDVFEWHLTADVDPGPENAEILPHLVNDLSFVRSPAPTAETTTPTPEPDAVAEFFRSAPDDTFVRSAGSDATVRAVDRDADASERIVSPVEAETVGHAWVGEDYPVGASKPTVDSYERRLDRQAERDATIDVHVVCNDPDMREEAESLYGFRDAIEFDITTDFDLDAEQTRAVLESETDLLHFIGHVTEDGIQCRDDEYLDVRDVDSVNVDVFILNGCRSYAQGMEIVERGALGGVVTLDDVFNHVATEVGRSVARLLDNGFDLHGALSVATENVAAGYQYSIVGSGGVTLCQHQGGCPKIGVIETDQTTGDDIHVVIRDFLTRDFGPGTISSPLFTESAERYLSSPADHDYRVGRDILQNIFESGRSPILLDGDLHWSDKIDLSDI</sequence>
<gene>
    <name evidence="1" type="ORF">GCM10009037_10410</name>
</gene>
<evidence type="ECO:0000313" key="1">
    <source>
        <dbReference type="EMBL" id="GGL28668.1"/>
    </source>
</evidence>
<dbReference type="RefSeq" id="WP_188879989.1">
    <property type="nucleotide sequence ID" value="NZ_BMPF01000001.1"/>
</dbReference>
<proteinExistence type="predicted"/>
<dbReference type="AlphaFoldDB" id="A0A830F869"/>
<comment type="caution">
    <text evidence="1">The sequence shown here is derived from an EMBL/GenBank/DDBJ whole genome shotgun (WGS) entry which is preliminary data.</text>
</comment>